<dbReference type="PANTHER" id="PTHR37302:SF3">
    <property type="entry name" value="DAMAGE-INDUCIBLE PROTEIN DINB"/>
    <property type="match status" value="1"/>
</dbReference>
<dbReference type="PANTHER" id="PTHR37302">
    <property type="entry name" value="SLR1116 PROTEIN"/>
    <property type="match status" value="1"/>
</dbReference>
<dbReference type="InterPro" id="IPR007837">
    <property type="entry name" value="DinB"/>
</dbReference>
<dbReference type="EMBL" id="CP094669">
    <property type="protein sequence ID" value="UOG73768.1"/>
    <property type="molecule type" value="Genomic_DNA"/>
</dbReference>
<accession>A0ABY4CUA4</accession>
<dbReference type="SUPFAM" id="SSF109854">
    <property type="entry name" value="DinB/YfiT-like putative metalloenzymes"/>
    <property type="match status" value="1"/>
</dbReference>
<evidence type="ECO:0000256" key="1">
    <source>
        <dbReference type="ARBA" id="ARBA00008635"/>
    </source>
</evidence>
<evidence type="ECO:0000256" key="2">
    <source>
        <dbReference type="ARBA" id="ARBA00022723"/>
    </source>
</evidence>
<dbReference type="InterPro" id="IPR034660">
    <property type="entry name" value="DinB/YfiT-like"/>
</dbReference>
<sequence>MSAVFLAQYALVQSARAALLDYCATLAPADFTAPVPAFNNSSPRDLLVHVANVYQQWLGVVAQGFPPSYSDPVLVPDVEAVRRLFQEIDALVAAYCIQREDSWQTTASFAVPGRPEPLALTPLMLFTHVLTHEFHHKGQVLSMSRQLGYTPLDTDVIRS</sequence>
<evidence type="ECO:0000313" key="4">
    <source>
        <dbReference type="EMBL" id="UOG73768.1"/>
    </source>
</evidence>
<feature type="signal peptide" evidence="3">
    <location>
        <begin position="1"/>
        <end position="17"/>
    </location>
</feature>
<dbReference type="Pfam" id="PF05163">
    <property type="entry name" value="DinB"/>
    <property type="match status" value="1"/>
</dbReference>
<evidence type="ECO:0000256" key="3">
    <source>
        <dbReference type="SAM" id="SignalP"/>
    </source>
</evidence>
<feature type="chain" id="PRO_5045700190" evidence="3">
    <location>
        <begin position="18"/>
        <end position="159"/>
    </location>
</feature>
<organism evidence="4 5">
    <name type="scientific">Hymenobacter tibetensis</name>
    <dbReference type="NCBI Taxonomy" id="497967"/>
    <lineage>
        <taxon>Bacteria</taxon>
        <taxon>Pseudomonadati</taxon>
        <taxon>Bacteroidota</taxon>
        <taxon>Cytophagia</taxon>
        <taxon>Cytophagales</taxon>
        <taxon>Hymenobacteraceae</taxon>
        <taxon>Hymenobacter</taxon>
    </lineage>
</organism>
<reference evidence="4 5" key="1">
    <citation type="submission" date="2022-03" db="EMBL/GenBank/DDBJ databases">
        <title>Hymenobactersp. isolated from the air.</title>
        <authorList>
            <person name="Won M."/>
            <person name="Kwon S.-W."/>
        </authorList>
    </citation>
    <scope>NUCLEOTIDE SEQUENCE [LARGE SCALE GENOMIC DNA]</scope>
    <source>
        <strain evidence="4 5">KACC 21982</strain>
    </source>
</reference>
<keyword evidence="2" id="KW-0479">Metal-binding</keyword>
<comment type="similarity">
    <text evidence="1">Belongs to the DinB family.</text>
</comment>
<protein>
    <submittedName>
        <fullName evidence="4">DinB family protein</fullName>
    </submittedName>
</protein>
<keyword evidence="5" id="KW-1185">Reference proteome</keyword>
<evidence type="ECO:0000313" key="5">
    <source>
        <dbReference type="Proteomes" id="UP000831113"/>
    </source>
</evidence>
<dbReference type="RefSeq" id="WP_243796664.1">
    <property type="nucleotide sequence ID" value="NZ_CP094669.1"/>
</dbReference>
<dbReference type="Gene3D" id="1.20.120.450">
    <property type="entry name" value="dinb family like domain"/>
    <property type="match status" value="1"/>
</dbReference>
<name>A0ABY4CUA4_9BACT</name>
<keyword evidence="3" id="KW-0732">Signal</keyword>
<proteinExistence type="inferred from homology"/>
<gene>
    <name evidence="4" type="ORF">MTX78_16780</name>
</gene>
<dbReference type="Proteomes" id="UP000831113">
    <property type="component" value="Chromosome"/>
</dbReference>